<dbReference type="InParanoid" id="Q2H7Y5"/>
<protein>
    <recommendedName>
        <fullName evidence="8">Cytochrome P450</fullName>
    </recommendedName>
</protein>
<evidence type="ECO:0000313" key="7">
    <source>
        <dbReference type="Proteomes" id="UP000001056"/>
    </source>
</evidence>
<dbReference type="GeneID" id="4388389"/>
<dbReference type="InterPro" id="IPR001128">
    <property type="entry name" value="Cyt_P450"/>
</dbReference>
<comment type="similarity">
    <text evidence="1">Belongs to the cytochrome P450 family.</text>
</comment>
<dbReference type="eggNOG" id="KOG0156">
    <property type="taxonomic scope" value="Eukaryota"/>
</dbReference>
<organism evidence="6 7">
    <name type="scientific">Chaetomium globosum (strain ATCC 6205 / CBS 148.51 / DSM 1962 / NBRC 6347 / NRRL 1970)</name>
    <name type="common">Soil fungus</name>
    <dbReference type="NCBI Taxonomy" id="306901"/>
    <lineage>
        <taxon>Eukaryota</taxon>
        <taxon>Fungi</taxon>
        <taxon>Dikarya</taxon>
        <taxon>Ascomycota</taxon>
        <taxon>Pezizomycotina</taxon>
        <taxon>Sordariomycetes</taxon>
        <taxon>Sordariomycetidae</taxon>
        <taxon>Sordariales</taxon>
        <taxon>Chaetomiaceae</taxon>
        <taxon>Chaetomium</taxon>
    </lineage>
</organism>
<dbReference type="AlphaFoldDB" id="Q2H7Y5"/>
<dbReference type="PRINTS" id="PR00385">
    <property type="entry name" value="P450"/>
</dbReference>
<keyword evidence="5" id="KW-0349">Heme</keyword>
<dbReference type="PANTHER" id="PTHR46300">
    <property type="entry name" value="P450, PUTATIVE (EUROFUNG)-RELATED-RELATED"/>
    <property type="match status" value="1"/>
</dbReference>
<name>Q2H7Y5_CHAGB</name>
<dbReference type="InterPro" id="IPR002401">
    <property type="entry name" value="Cyt_P450_E_grp-I"/>
</dbReference>
<dbReference type="GO" id="GO:0004497">
    <property type="term" value="F:monooxygenase activity"/>
    <property type="evidence" value="ECO:0007669"/>
    <property type="project" value="InterPro"/>
</dbReference>
<proteinExistence type="inferred from homology"/>
<dbReference type="GO" id="GO:0005506">
    <property type="term" value="F:iron ion binding"/>
    <property type="evidence" value="ECO:0007669"/>
    <property type="project" value="InterPro"/>
</dbReference>
<keyword evidence="2 5" id="KW-0479">Metal-binding</keyword>
<evidence type="ECO:0000256" key="2">
    <source>
        <dbReference type="ARBA" id="ARBA00022723"/>
    </source>
</evidence>
<reference evidence="7" key="1">
    <citation type="journal article" date="2015" name="Genome Announc.">
        <title>Draft genome sequence of the cellulolytic fungus Chaetomium globosum.</title>
        <authorList>
            <person name="Cuomo C.A."/>
            <person name="Untereiner W.A."/>
            <person name="Ma L.-J."/>
            <person name="Grabherr M."/>
            <person name="Birren B.W."/>
        </authorList>
    </citation>
    <scope>NUCLEOTIDE SEQUENCE [LARGE SCALE GENOMIC DNA]</scope>
    <source>
        <strain evidence="7">ATCC 6205 / CBS 148.51 / DSM 1962 / NBRC 6347 / NRRL 1970</strain>
    </source>
</reference>
<dbReference type="InterPro" id="IPR036396">
    <property type="entry name" value="Cyt_P450_sf"/>
</dbReference>
<dbReference type="GO" id="GO:0020037">
    <property type="term" value="F:heme binding"/>
    <property type="evidence" value="ECO:0007669"/>
    <property type="project" value="InterPro"/>
</dbReference>
<dbReference type="STRING" id="306901.Q2H7Y5"/>
<evidence type="ECO:0000256" key="5">
    <source>
        <dbReference type="PIRSR" id="PIRSR602401-1"/>
    </source>
</evidence>
<dbReference type="InterPro" id="IPR050364">
    <property type="entry name" value="Cytochrome_P450_fung"/>
</dbReference>
<dbReference type="VEuPathDB" id="FungiDB:CHGG_03669"/>
<evidence type="ECO:0000313" key="6">
    <source>
        <dbReference type="EMBL" id="EAQ91734.1"/>
    </source>
</evidence>
<evidence type="ECO:0008006" key="8">
    <source>
        <dbReference type="Google" id="ProtNLM"/>
    </source>
</evidence>
<gene>
    <name evidence="6" type="ORF">CHGG_03669</name>
</gene>
<keyword evidence="4 5" id="KW-0408">Iron</keyword>
<dbReference type="Gene3D" id="1.10.630.10">
    <property type="entry name" value="Cytochrome P450"/>
    <property type="match status" value="1"/>
</dbReference>
<dbReference type="HOGENOM" id="CLU_001570_2_1_1"/>
<dbReference type="OrthoDB" id="1103324at2759"/>
<evidence type="ECO:0000256" key="4">
    <source>
        <dbReference type="ARBA" id="ARBA00023004"/>
    </source>
</evidence>
<dbReference type="SUPFAM" id="SSF48264">
    <property type="entry name" value="Cytochrome P450"/>
    <property type="match status" value="1"/>
</dbReference>
<feature type="binding site" description="axial binding residue" evidence="5">
    <location>
        <position position="438"/>
    </location>
    <ligand>
        <name>heme</name>
        <dbReference type="ChEBI" id="CHEBI:30413"/>
    </ligand>
    <ligandPart>
        <name>Fe</name>
        <dbReference type="ChEBI" id="CHEBI:18248"/>
    </ligandPart>
</feature>
<dbReference type="RefSeq" id="XP_001230185.1">
    <property type="nucleotide sequence ID" value="XM_001230184.1"/>
</dbReference>
<dbReference type="EMBL" id="CH408030">
    <property type="protein sequence ID" value="EAQ91734.1"/>
    <property type="molecule type" value="Genomic_DNA"/>
</dbReference>
<dbReference type="Proteomes" id="UP000001056">
    <property type="component" value="Unassembled WGS sequence"/>
</dbReference>
<dbReference type="GO" id="GO:0016705">
    <property type="term" value="F:oxidoreductase activity, acting on paired donors, with incorporation or reduction of molecular oxygen"/>
    <property type="evidence" value="ECO:0007669"/>
    <property type="project" value="InterPro"/>
</dbReference>
<keyword evidence="3" id="KW-0560">Oxidoreductase</keyword>
<dbReference type="PRINTS" id="PR00463">
    <property type="entry name" value="EP450I"/>
</dbReference>
<dbReference type="CDD" id="cd11065">
    <property type="entry name" value="CYP64-like"/>
    <property type="match status" value="1"/>
</dbReference>
<keyword evidence="7" id="KW-1185">Reference proteome</keyword>
<dbReference type="PANTHER" id="PTHR46300:SF8">
    <property type="entry name" value="CYTOCHROME P450 2E1"/>
    <property type="match status" value="1"/>
</dbReference>
<accession>Q2H7Y5</accession>
<dbReference type="Pfam" id="PF00067">
    <property type="entry name" value="p450"/>
    <property type="match status" value="1"/>
</dbReference>
<evidence type="ECO:0000256" key="1">
    <source>
        <dbReference type="ARBA" id="ARBA00010617"/>
    </source>
</evidence>
<evidence type="ECO:0000256" key="3">
    <source>
        <dbReference type="ARBA" id="ARBA00023002"/>
    </source>
</evidence>
<sequence>MIAAVLLTVVGTAVAVARYVKRRKTRQQARQLPGPIAPPFVGPFLSIPDDVSWVQLSDWGKKHGPIYEFELFGTRHVWITEEHIAHQLLSKRAAIYSDRPLIPSLPDNRTSGDYLALLGRSDMWKRQRKLCNVLMASSSRKDLHAYPTIERDRFLYQMYREPSKYIEWIEQFTARTVSRLCWGTAQPAQVLRHVTYGLLETISPTGSLPNLMSFLRFLPASLSPWQKKEKARHDMEDRLCAACITFVRENMTRGTAKPSFTASYYQDSQGDSSRSNGSEAPEASHVISLMAIAGALTIGSPIQSYILAMVHHPEWERRLQEEIDTVLGGRCPEWEDRHNLPKLRATIKEVIRWRPAVPMGIPHASEADDVYDGYFIPGGATIHPLEWAMTRDERFYPDPESFHPGRWLNPDSPVYRDSADRSLNLNGYSQFGFGRRTCQGIPIVEQDLFLTMGGMAWAFNIRKARDPATGAERPVHWNDYTPLLIAKPKWFPFEAVPRSQDKIDRMREMHIASRRYVEAEREMGDMDVSQFEPELGHKIYVEDVSDEEWLDEDWELLDL</sequence>
<comment type="cofactor">
    <cofactor evidence="5">
        <name>heme</name>
        <dbReference type="ChEBI" id="CHEBI:30413"/>
    </cofactor>
</comment>
<dbReference type="OMA" id="RPMIPNL"/>